<evidence type="ECO:0000256" key="6">
    <source>
        <dbReference type="SAM" id="MobiDB-lite"/>
    </source>
</evidence>
<dbReference type="EC" id="1.5.5.2" evidence="2 5"/>
<dbReference type="AlphaFoldDB" id="W1PD27"/>
<dbReference type="HOGENOM" id="CLU_018202_3_0_1"/>
<sequence>MAKLIGSPFNLLPRLALSLTRSLSTIDTTPVNLADHPPSPSPSPLPCIENSPLNVANHPSSTCIHRPQKLADHTSSSSIDFQKRPSTPPSSSSYMATTPQKATTSSPSPIDKYPSSTSSSIGINEYSPSSCIDFDVYPSTPSSNIGPLDLKNGEALFSGMSSKELLRSLINLSLVAYEPFVDAGIRLMKSPSLLENPIFRQLGLPIIKKTLYDHFCAGEDMEEARGTLERLWGVGLRGVLDYGLEDAEDDLGCDENLDQFLKTVEMASFLPPSSVSFACVKITAICPLSLLERVSDLLRWEHKDPTLRLPWKRDTLPILSPSSPVYHTPNKPESLSQTEEARLNLAHERLEKLCKKCNEFSSPLLIDAEYTTVQPAIDYLSNYASIMFNKDENALVYGTIQAYLKDAKERLVMVLGEAEKRGISVGFKLVRGAYISREVALARSLGAPSPINPSIQATHGVYDSCASLMLENIVKGRASVVLATHNLESGKAAVAKAEELGLSRENPRLQFAQLKGMADTLSFGLKQAGFQVCKYLPYGPLDKVIPYLLRRAEENRGMLSSSATDRLLMG</sequence>
<dbReference type="EMBL" id="KI393980">
    <property type="protein sequence ID" value="ERN05853.1"/>
    <property type="molecule type" value="Genomic_DNA"/>
</dbReference>
<dbReference type="InterPro" id="IPR029041">
    <property type="entry name" value="FAD-linked_oxidoreductase-like"/>
</dbReference>
<dbReference type="InterPro" id="IPR015659">
    <property type="entry name" value="Proline_oxidase"/>
</dbReference>
<comment type="catalytic activity">
    <reaction evidence="5">
        <text>L-proline + a quinone = (S)-1-pyrroline-5-carboxylate + a quinol + H(+)</text>
        <dbReference type="Rhea" id="RHEA:23784"/>
        <dbReference type="ChEBI" id="CHEBI:15378"/>
        <dbReference type="ChEBI" id="CHEBI:17388"/>
        <dbReference type="ChEBI" id="CHEBI:24646"/>
        <dbReference type="ChEBI" id="CHEBI:60039"/>
        <dbReference type="ChEBI" id="CHEBI:132124"/>
        <dbReference type="EC" id="1.5.5.2"/>
    </reaction>
</comment>
<dbReference type="Gramene" id="ERN05853">
    <property type="protein sequence ID" value="ERN05853"/>
    <property type="gene ID" value="AMTR_s00006p00263490"/>
</dbReference>
<feature type="domain" description="Proline dehydrogenase" evidence="7">
    <location>
        <begin position="274"/>
        <end position="561"/>
    </location>
</feature>
<evidence type="ECO:0000256" key="2">
    <source>
        <dbReference type="ARBA" id="ARBA00012695"/>
    </source>
</evidence>
<dbReference type="OMA" id="WMQDAAD"/>
<dbReference type="Pfam" id="PF01619">
    <property type="entry name" value="Pro_dh"/>
    <property type="match status" value="1"/>
</dbReference>
<dbReference type="GO" id="GO:0004657">
    <property type="term" value="F:proline dehydrogenase activity"/>
    <property type="evidence" value="ECO:0000318"/>
    <property type="project" value="GO_Central"/>
</dbReference>
<evidence type="ECO:0000313" key="9">
    <source>
        <dbReference type="Proteomes" id="UP000017836"/>
    </source>
</evidence>
<evidence type="ECO:0000256" key="5">
    <source>
        <dbReference type="RuleBase" id="RU364054"/>
    </source>
</evidence>
<reference evidence="9" key="1">
    <citation type="journal article" date="2013" name="Science">
        <title>The Amborella genome and the evolution of flowering plants.</title>
        <authorList>
            <consortium name="Amborella Genome Project"/>
        </authorList>
    </citation>
    <scope>NUCLEOTIDE SEQUENCE [LARGE SCALE GENOMIC DNA]</scope>
</reference>
<organism evidence="8 9">
    <name type="scientific">Amborella trichopoda</name>
    <dbReference type="NCBI Taxonomy" id="13333"/>
    <lineage>
        <taxon>Eukaryota</taxon>
        <taxon>Viridiplantae</taxon>
        <taxon>Streptophyta</taxon>
        <taxon>Embryophyta</taxon>
        <taxon>Tracheophyta</taxon>
        <taxon>Spermatophyta</taxon>
        <taxon>Magnoliopsida</taxon>
        <taxon>Amborellales</taxon>
        <taxon>Amborellaceae</taxon>
        <taxon>Amborella</taxon>
    </lineage>
</organism>
<dbReference type="GO" id="GO:0010133">
    <property type="term" value="P:L-proline catabolic process to L-glutamate"/>
    <property type="evidence" value="ECO:0000318"/>
    <property type="project" value="GO_Central"/>
</dbReference>
<evidence type="ECO:0000256" key="4">
    <source>
        <dbReference type="ARBA" id="ARBA00023062"/>
    </source>
</evidence>
<comment type="similarity">
    <text evidence="1 5">Belongs to the proline oxidase family.</text>
</comment>
<proteinExistence type="inferred from homology"/>
<evidence type="ECO:0000313" key="8">
    <source>
        <dbReference type="EMBL" id="ERN05853.1"/>
    </source>
</evidence>
<feature type="region of interest" description="Disordered" evidence="6">
    <location>
        <begin position="73"/>
        <end position="121"/>
    </location>
</feature>
<dbReference type="PANTHER" id="PTHR13914:SF0">
    <property type="entry name" value="PROLINE DEHYDROGENASE 1, MITOCHONDRIAL"/>
    <property type="match status" value="1"/>
</dbReference>
<dbReference type="PANTHER" id="PTHR13914">
    <property type="entry name" value="PROLINE OXIDASE"/>
    <property type="match status" value="1"/>
</dbReference>
<dbReference type="eggNOG" id="KOG0186">
    <property type="taxonomic scope" value="Eukaryota"/>
</dbReference>
<dbReference type="STRING" id="13333.W1PD27"/>
<gene>
    <name evidence="8" type="ORF">AMTR_s00006p00263490</name>
</gene>
<comment type="function">
    <text evidence="5">Converts proline to delta-1-pyrroline-5-carboxylate.</text>
</comment>
<dbReference type="Proteomes" id="UP000017836">
    <property type="component" value="Unassembled WGS sequence"/>
</dbReference>
<accession>W1PD27</accession>
<dbReference type="SUPFAM" id="SSF51730">
    <property type="entry name" value="FAD-linked oxidoreductase"/>
    <property type="match status" value="1"/>
</dbReference>
<keyword evidence="5" id="KW-0274">FAD</keyword>
<dbReference type="GO" id="GO:0071949">
    <property type="term" value="F:FAD binding"/>
    <property type="evidence" value="ECO:0000318"/>
    <property type="project" value="GO_Central"/>
</dbReference>
<feature type="region of interest" description="Disordered" evidence="6">
    <location>
        <begin position="30"/>
        <end position="52"/>
    </location>
</feature>
<keyword evidence="5" id="KW-0285">Flavoprotein</keyword>
<feature type="compositionally biased region" description="Polar residues" evidence="6">
    <location>
        <begin position="89"/>
        <end position="121"/>
    </location>
</feature>
<comment type="cofactor">
    <cofactor evidence="5">
        <name>FAD</name>
        <dbReference type="ChEBI" id="CHEBI:57692"/>
    </cofactor>
</comment>
<evidence type="ECO:0000256" key="3">
    <source>
        <dbReference type="ARBA" id="ARBA00023002"/>
    </source>
</evidence>
<keyword evidence="9" id="KW-1185">Reference proteome</keyword>
<protein>
    <recommendedName>
        <fullName evidence="2 5">Proline dehydrogenase</fullName>
        <ecNumber evidence="2 5">1.5.5.2</ecNumber>
    </recommendedName>
</protein>
<name>W1PD27_AMBTC</name>
<dbReference type="Gene3D" id="3.20.20.220">
    <property type="match status" value="1"/>
</dbReference>
<evidence type="ECO:0000256" key="1">
    <source>
        <dbReference type="ARBA" id="ARBA00005869"/>
    </source>
</evidence>
<dbReference type="InterPro" id="IPR002872">
    <property type="entry name" value="Proline_DH_dom"/>
</dbReference>
<dbReference type="GO" id="GO:0005739">
    <property type="term" value="C:mitochondrion"/>
    <property type="evidence" value="ECO:0000318"/>
    <property type="project" value="GO_Central"/>
</dbReference>
<keyword evidence="3 5" id="KW-0560">Oxidoreductase</keyword>
<keyword evidence="4 5" id="KW-0642">Proline metabolism</keyword>
<evidence type="ECO:0000259" key="7">
    <source>
        <dbReference type="Pfam" id="PF01619"/>
    </source>
</evidence>